<keyword evidence="1" id="KW-0732">Signal</keyword>
<dbReference type="AlphaFoldDB" id="A0A0N7LPE5"/>
<dbReference type="RefSeq" id="WP_261307918.1">
    <property type="nucleotide sequence ID" value="NZ_CYPS01000064.1"/>
</dbReference>
<sequence length="134" mass="14711">MIRTMFFILAVMGCSSVASAQLVADVKFEPGNFGTMVNGTVTGNEYFDYKLGAKAGQEMFADLKVRDTNGYGVIYFNILPPDSDGFAIYNGSIDGNTARIELPEDGDYTIRVYLMGNDRDTDKTVGYNLDLSIQ</sequence>
<feature type="signal peptide" evidence="1">
    <location>
        <begin position="1"/>
        <end position="20"/>
    </location>
</feature>
<reference evidence="3" key="1">
    <citation type="submission" date="2015-09" db="EMBL/GenBank/DDBJ databases">
        <authorList>
            <person name="Rodrigo-Torres L."/>
            <person name="Arahal D.R."/>
        </authorList>
    </citation>
    <scope>NUCLEOTIDE SEQUENCE [LARGE SCALE GENOMIC DNA]</scope>
    <source>
        <strain evidence="3">CECT 4293</strain>
    </source>
</reference>
<dbReference type="EMBL" id="CYPS01000064">
    <property type="protein sequence ID" value="CUH44996.1"/>
    <property type="molecule type" value="Genomic_DNA"/>
</dbReference>
<accession>A0A0N7LPE5</accession>
<keyword evidence="3" id="KW-1185">Reference proteome</keyword>
<organism evidence="2 3">
    <name type="scientific">Ruegeria atlantica</name>
    <dbReference type="NCBI Taxonomy" id="81569"/>
    <lineage>
        <taxon>Bacteria</taxon>
        <taxon>Pseudomonadati</taxon>
        <taxon>Pseudomonadota</taxon>
        <taxon>Alphaproteobacteria</taxon>
        <taxon>Rhodobacterales</taxon>
        <taxon>Roseobacteraceae</taxon>
        <taxon>Ruegeria</taxon>
    </lineage>
</organism>
<evidence type="ECO:0000313" key="3">
    <source>
        <dbReference type="Proteomes" id="UP000050786"/>
    </source>
</evidence>
<feature type="chain" id="PRO_5006015470" evidence="1">
    <location>
        <begin position="21"/>
        <end position="134"/>
    </location>
</feature>
<protein>
    <submittedName>
        <fullName evidence="2">Inhibitor of g-type lysozyme</fullName>
    </submittedName>
</protein>
<dbReference type="Proteomes" id="UP000050786">
    <property type="component" value="Unassembled WGS sequence"/>
</dbReference>
<dbReference type="Gene3D" id="2.60.120.380">
    <property type="match status" value="1"/>
</dbReference>
<name>A0A0N7LPE5_9RHOB</name>
<proteinExistence type="predicted"/>
<gene>
    <name evidence="2" type="primary">pliG</name>
    <name evidence="2" type="ORF">RUM4293_03906</name>
</gene>
<evidence type="ECO:0000256" key="1">
    <source>
        <dbReference type="SAM" id="SignalP"/>
    </source>
</evidence>
<evidence type="ECO:0000313" key="2">
    <source>
        <dbReference type="EMBL" id="CUH44996.1"/>
    </source>
</evidence>